<dbReference type="FunFam" id="4.10.860.120:FF:000007">
    <property type="entry name" value="DNA-directed RNA polymerase subunit gamma"/>
    <property type="match status" value="1"/>
</dbReference>
<dbReference type="GO" id="GO:0000287">
    <property type="term" value="F:magnesium ion binding"/>
    <property type="evidence" value="ECO:0007669"/>
    <property type="project" value="UniProtKB-UniRule"/>
</dbReference>
<keyword evidence="7 13" id="KW-0548">Nucleotidyltransferase</keyword>
<evidence type="ECO:0000256" key="13">
    <source>
        <dbReference type="HAMAP-Rule" id="MF_01323"/>
    </source>
</evidence>
<proteinExistence type="inferred from homology"/>
<evidence type="ECO:0000313" key="16">
    <source>
        <dbReference type="EMBL" id="WZC41360.1"/>
    </source>
</evidence>
<feature type="binding site" evidence="13">
    <location>
        <position position="489"/>
    </location>
    <ligand>
        <name>Mg(2+)</name>
        <dbReference type="ChEBI" id="CHEBI:18420"/>
    </ligand>
</feature>
<comment type="subcellular location">
    <subcellularLocation>
        <location evidence="13">Plastid</location>
        <location evidence="13">Chloroplast</location>
    </subcellularLocation>
</comment>
<dbReference type="PANTHER" id="PTHR19376">
    <property type="entry name" value="DNA-DIRECTED RNA POLYMERASE"/>
    <property type="match status" value="1"/>
</dbReference>
<evidence type="ECO:0000256" key="8">
    <source>
        <dbReference type="ARBA" id="ARBA00022723"/>
    </source>
</evidence>
<dbReference type="Gene3D" id="4.10.860.120">
    <property type="entry name" value="RNA polymerase II, clamp domain"/>
    <property type="match status" value="1"/>
</dbReference>
<evidence type="ECO:0000256" key="14">
    <source>
        <dbReference type="RuleBase" id="RU004279"/>
    </source>
</evidence>
<organism evidence="16">
    <name type="scientific">Oreocharis chienii</name>
    <dbReference type="NCBI Taxonomy" id="1562175"/>
    <lineage>
        <taxon>Eukaryota</taxon>
        <taxon>Viridiplantae</taxon>
        <taxon>Streptophyta</taxon>
        <taxon>Embryophyta</taxon>
        <taxon>Tracheophyta</taxon>
        <taxon>Spermatophyta</taxon>
        <taxon>Magnoliopsida</taxon>
        <taxon>eudicotyledons</taxon>
        <taxon>Gunneridae</taxon>
        <taxon>Pentapetalae</taxon>
        <taxon>asterids</taxon>
        <taxon>lamiids</taxon>
        <taxon>Lamiales</taxon>
        <taxon>Gesneriaceae</taxon>
        <taxon>Didymocarpoideae</taxon>
        <taxon>Trichosporeae</taxon>
        <taxon>Didymocarpinae</taxon>
        <taxon>Oreocharis</taxon>
    </lineage>
</organism>
<comment type="subunit">
    <text evidence="13">In plastids the minimal PEP RNA polymerase catalytic core is composed of four subunits: alpha, beta, beta', and beta''. When a (nuclear-encoded) sigma factor is associated with the core the holoenzyme is formed, which can initiate transcription.</text>
</comment>
<evidence type="ECO:0000256" key="4">
    <source>
        <dbReference type="ARBA" id="ARBA00022528"/>
    </source>
</evidence>
<keyword evidence="9 13" id="KW-0862">Zinc</keyword>
<dbReference type="Pfam" id="PF00623">
    <property type="entry name" value="RNA_pol_Rpb1_2"/>
    <property type="match status" value="2"/>
</dbReference>
<dbReference type="GO" id="GO:0008270">
    <property type="term" value="F:zinc ion binding"/>
    <property type="evidence" value="ECO:0007669"/>
    <property type="project" value="UniProtKB-UniRule"/>
</dbReference>
<dbReference type="SMART" id="SM00663">
    <property type="entry name" value="RPOLA_N"/>
    <property type="match status" value="1"/>
</dbReference>
<dbReference type="InterPro" id="IPR034678">
    <property type="entry name" value="RNApol_RpoC1"/>
</dbReference>
<dbReference type="InterPro" id="IPR000722">
    <property type="entry name" value="RNA_pol_asu"/>
</dbReference>
<comment type="cofactor">
    <cofactor evidence="13">
        <name>Mg(2+)</name>
        <dbReference type="ChEBI" id="CHEBI:18420"/>
    </cofactor>
    <text evidence="13">Binds 1 Mg(2+) ion per subunit.</text>
</comment>
<evidence type="ECO:0000256" key="11">
    <source>
        <dbReference type="ARBA" id="ARBA00023163"/>
    </source>
</evidence>
<dbReference type="InterPro" id="IPR007080">
    <property type="entry name" value="RNA_pol_Rpb1_1"/>
</dbReference>
<feature type="binding site" evidence="13">
    <location>
        <position position="87"/>
    </location>
    <ligand>
        <name>Zn(2+)</name>
        <dbReference type="ChEBI" id="CHEBI:29105"/>
    </ligand>
</feature>
<evidence type="ECO:0000256" key="10">
    <source>
        <dbReference type="ARBA" id="ARBA00022842"/>
    </source>
</evidence>
<evidence type="ECO:0000259" key="15">
    <source>
        <dbReference type="SMART" id="SM00663"/>
    </source>
</evidence>
<dbReference type="EC" id="2.7.7.6" evidence="13"/>
<geneLocation type="chloroplast" evidence="16"/>
<feature type="binding site" evidence="13">
    <location>
        <position position="90"/>
    </location>
    <ligand>
        <name>Zn(2+)</name>
        <dbReference type="ChEBI" id="CHEBI:29105"/>
    </ligand>
</feature>
<keyword evidence="8 13" id="KW-0479">Metal-binding</keyword>
<evidence type="ECO:0000256" key="2">
    <source>
        <dbReference type="ARBA" id="ARBA00007207"/>
    </source>
</evidence>
<dbReference type="Gene3D" id="2.40.40.20">
    <property type="match status" value="1"/>
</dbReference>
<comment type="similarity">
    <text evidence="2 13">Belongs to the RNA polymerase beta' chain family. RpoC1 subfamily.</text>
</comment>
<dbReference type="GO" id="GO:0006351">
    <property type="term" value="P:DNA-templated transcription"/>
    <property type="evidence" value="ECO:0007669"/>
    <property type="project" value="UniProtKB-UniRule"/>
</dbReference>
<dbReference type="EMBL" id="OQ924173">
    <property type="protein sequence ID" value="WZC41360.1"/>
    <property type="molecule type" value="Genomic_DNA"/>
</dbReference>
<dbReference type="GO" id="GO:0009507">
    <property type="term" value="C:chloroplast"/>
    <property type="evidence" value="ECO:0007669"/>
    <property type="project" value="UniProtKB-SubCell"/>
</dbReference>
<comment type="cofactor">
    <cofactor evidence="13">
        <name>Zn(2+)</name>
        <dbReference type="ChEBI" id="CHEBI:29105"/>
    </cofactor>
    <text evidence="13">Binds 1 Zn(2+) ion per subunit.</text>
</comment>
<keyword evidence="4 16" id="KW-0150">Chloroplast</keyword>
<dbReference type="GO" id="GO:0000428">
    <property type="term" value="C:DNA-directed RNA polymerase complex"/>
    <property type="evidence" value="ECO:0007669"/>
    <property type="project" value="UniProtKB-KW"/>
</dbReference>
<dbReference type="PANTHER" id="PTHR19376:SF54">
    <property type="entry name" value="DNA-DIRECTED RNA POLYMERASE SUBUNIT BETA"/>
    <property type="match status" value="1"/>
</dbReference>
<keyword evidence="3 13" id="KW-0240">DNA-directed RNA polymerase</keyword>
<feature type="binding site" evidence="13">
    <location>
        <position position="493"/>
    </location>
    <ligand>
        <name>Mg(2+)</name>
        <dbReference type="ChEBI" id="CHEBI:18420"/>
    </ligand>
</feature>
<evidence type="ECO:0000256" key="7">
    <source>
        <dbReference type="ARBA" id="ARBA00022695"/>
    </source>
</evidence>
<dbReference type="SUPFAM" id="SSF64484">
    <property type="entry name" value="beta and beta-prime subunits of DNA dependent RNA-polymerase"/>
    <property type="match status" value="1"/>
</dbReference>
<keyword evidence="5 16" id="KW-0934">Plastid</keyword>
<gene>
    <name evidence="13 16" type="primary">rpoC1</name>
</gene>
<evidence type="ECO:0000256" key="12">
    <source>
        <dbReference type="ARBA" id="ARBA00048552"/>
    </source>
</evidence>
<dbReference type="AlphaFoldDB" id="A0AB38ZGK5"/>
<dbReference type="HAMAP" id="MF_01323">
    <property type="entry name" value="RNApol_bact_RpoC1"/>
    <property type="match status" value="1"/>
</dbReference>
<dbReference type="Gene3D" id="1.10.40.90">
    <property type="match status" value="1"/>
</dbReference>
<feature type="binding site" evidence="13">
    <location>
        <position position="491"/>
    </location>
    <ligand>
        <name>Mg(2+)</name>
        <dbReference type="ChEBI" id="CHEBI:18420"/>
    </ligand>
</feature>
<comment type="catalytic activity">
    <reaction evidence="12 13 14">
        <text>RNA(n) + a ribonucleoside 5'-triphosphate = RNA(n+1) + diphosphate</text>
        <dbReference type="Rhea" id="RHEA:21248"/>
        <dbReference type="Rhea" id="RHEA-COMP:14527"/>
        <dbReference type="Rhea" id="RHEA-COMP:17342"/>
        <dbReference type="ChEBI" id="CHEBI:33019"/>
        <dbReference type="ChEBI" id="CHEBI:61557"/>
        <dbReference type="ChEBI" id="CHEBI:140395"/>
        <dbReference type="EC" id="2.7.7.6"/>
    </reaction>
</comment>
<accession>A0AB38ZGK5</accession>
<feature type="binding site" evidence="13">
    <location>
        <position position="71"/>
    </location>
    <ligand>
        <name>Zn(2+)</name>
        <dbReference type="ChEBI" id="CHEBI:29105"/>
    </ligand>
</feature>
<keyword evidence="6 13" id="KW-0808">Transferase</keyword>
<protein>
    <recommendedName>
        <fullName evidence="13">DNA-directed RNA polymerase subunit beta'</fullName>
        <ecNumber evidence="13">2.7.7.6</ecNumber>
    </recommendedName>
    <alternativeName>
        <fullName evidence="13">PEP</fullName>
    </alternativeName>
    <alternativeName>
        <fullName evidence="13">Plastid-encoded RNA polymerase subunit beta'</fullName>
        <shortName evidence="13">RNA polymerase subunit beta'</shortName>
    </alternativeName>
</protein>
<comment type="function">
    <text evidence="1 13 14">DNA-dependent RNA polymerase catalyzes the transcription of DNA into RNA using the four ribonucleoside triphosphates as substrates.</text>
</comment>
<dbReference type="FunFam" id="1.10.40.90:FF:000002">
    <property type="entry name" value="DNA-directed RNA polymerase subunit"/>
    <property type="match status" value="1"/>
</dbReference>
<evidence type="ECO:0000256" key="5">
    <source>
        <dbReference type="ARBA" id="ARBA00022640"/>
    </source>
</evidence>
<dbReference type="InterPro" id="IPR045867">
    <property type="entry name" value="DNA-dir_RpoC_beta_prime"/>
</dbReference>
<feature type="binding site" evidence="13">
    <location>
        <position position="69"/>
    </location>
    <ligand>
        <name>Zn(2+)</name>
        <dbReference type="ChEBI" id="CHEBI:29105"/>
    </ligand>
</feature>
<keyword evidence="10 13" id="KW-0460">Magnesium</keyword>
<feature type="domain" description="RNA polymerase N-terminal" evidence="15">
    <location>
        <begin position="262"/>
        <end position="543"/>
    </location>
</feature>
<keyword evidence="11 13" id="KW-0804">Transcription</keyword>
<evidence type="ECO:0000256" key="9">
    <source>
        <dbReference type="ARBA" id="ARBA00022833"/>
    </source>
</evidence>
<dbReference type="Pfam" id="PF04997">
    <property type="entry name" value="RNA_pol_Rpb1_1"/>
    <property type="match status" value="2"/>
</dbReference>
<dbReference type="GO" id="GO:0003677">
    <property type="term" value="F:DNA binding"/>
    <property type="evidence" value="ECO:0007669"/>
    <property type="project" value="UniProtKB-UniRule"/>
</dbReference>
<reference evidence="16" key="1">
    <citation type="submission" date="2023-05" db="EMBL/GenBank/DDBJ databases">
        <authorList>
            <person name="Ma H."/>
        </authorList>
    </citation>
    <scope>NUCLEOTIDE SEQUENCE</scope>
</reference>
<dbReference type="InterPro" id="IPR044893">
    <property type="entry name" value="RNA_pol_Rpb1_clamp_domain"/>
</dbReference>
<dbReference type="InterPro" id="IPR006592">
    <property type="entry name" value="RNA_pol_N"/>
</dbReference>
<evidence type="ECO:0000256" key="6">
    <source>
        <dbReference type="ARBA" id="ARBA00022679"/>
    </source>
</evidence>
<evidence type="ECO:0000256" key="1">
    <source>
        <dbReference type="ARBA" id="ARBA00004026"/>
    </source>
</evidence>
<dbReference type="InterPro" id="IPR042102">
    <property type="entry name" value="RNA_pol_Rpb1_3_sf"/>
</dbReference>
<dbReference type="Gene3D" id="1.10.274.100">
    <property type="entry name" value="RNA polymerase Rpb1, domain 3"/>
    <property type="match status" value="1"/>
</dbReference>
<sequence length="680" mass="78376">MIDRYKHQQLRIGLVSPQQISAWSTKILPNGEIVGEVTKPYTFHYKTNKPEKDGLFCERIFGPIKSGICACGNYRVIGDEKEDPNLCEQCGVEFVDSRIRRYQMGYIKLACQVTHVWYLKRLPSYIANLLDKPLKELEGLVYCDFSFARPIMKKPTFLRLRGLFEYEIQSWKYSIPLFFTTQGFDTFRNREISTGAGAIREQLADLDLRIILDNSLVEWKELGEEGPTGNEWDDRKVGRRKDFLVRRMELAKHFLRTNIDPEWTVLCLLPVLPPELRPIIQIDGGKLMSSDINELYRRVIYRNNTLTDLLTTSRSTPGELVMCQEKLVQEAVDTLLDNGIRGQPMRDGHNKVYKSFSDVIEGKEGRFRETLLGKRVDYSGRSVIVVGPSLSLHRCGLPREIAIELFQTFIIRGLIRQHLASNIGVAKSKIREKEPIVWEILQEVMQGHPVLLNRAPTLHKLGIQAFEPVLVEGRAICLHPLVCKGFNADFDGDQMAVHVPLSLEAQAEARLLMFSHMNLLSPAIGDPISVPTQDMLIGLYVLTSGNRRGICVNRYNRWNRRNYQNKKGDNNNYNYTKEPLFSNSYDAIGAYRQKRINLDSPLWLRWRLDQRVISSREIPIEVHYESLGTYYEIYGHYLIVRSIKKEILFIYIRTTVGHISLYREIEEAIQGFSQACSYGT</sequence>
<evidence type="ECO:0000256" key="3">
    <source>
        <dbReference type="ARBA" id="ARBA00022478"/>
    </source>
</evidence>
<name>A0AB38ZGK5_9LAMI</name>
<dbReference type="GO" id="GO:0003899">
    <property type="term" value="F:DNA-directed RNA polymerase activity"/>
    <property type="evidence" value="ECO:0007669"/>
    <property type="project" value="UniProtKB-UniRule"/>
</dbReference>